<reference evidence="7" key="1">
    <citation type="submission" date="2017-08" db="EMBL/GenBank/DDBJ databases">
        <title>A dynamic microbial community with high functional redundancy inhabits the cold, oxic subseafloor aquifer.</title>
        <authorList>
            <person name="Tully B.J."/>
            <person name="Wheat C.G."/>
            <person name="Glazer B.T."/>
            <person name="Huber J.A."/>
        </authorList>
    </citation>
    <scope>NUCLEOTIDE SEQUENCE [LARGE SCALE GENOMIC DNA]</scope>
</reference>
<dbReference type="GO" id="GO:0016020">
    <property type="term" value="C:membrane"/>
    <property type="evidence" value="ECO:0007669"/>
    <property type="project" value="UniProtKB-SubCell"/>
</dbReference>
<evidence type="ECO:0008006" key="8">
    <source>
        <dbReference type="Google" id="ProtNLM"/>
    </source>
</evidence>
<dbReference type="EMBL" id="NVVJ01000035">
    <property type="protein sequence ID" value="PCJ23716.1"/>
    <property type="molecule type" value="Genomic_DNA"/>
</dbReference>
<dbReference type="SUPFAM" id="SSF161084">
    <property type="entry name" value="MAPEG domain-like"/>
    <property type="match status" value="1"/>
</dbReference>
<dbReference type="Proteomes" id="UP000218327">
    <property type="component" value="Unassembled WGS sequence"/>
</dbReference>
<dbReference type="PANTHER" id="PTHR35814:SF1">
    <property type="entry name" value="GLUTATHIONE S-TRANSFERASE-RELATED"/>
    <property type="match status" value="1"/>
</dbReference>
<keyword evidence="3 5" id="KW-1133">Transmembrane helix</keyword>
<sequence length="130" mass="14346">MNIALVSGGLLAFLLFALSFAVSITRLRTDRGFGNDQDPTNWLAKMVRTQGNAAEYIPVFIILMFILEAEGTPEWVDWVYIMAVVSRYSHAAGMLMSKNLDKASTLRFVGSAGTYICGFVFATQVILRAL</sequence>
<evidence type="ECO:0000256" key="4">
    <source>
        <dbReference type="ARBA" id="ARBA00023136"/>
    </source>
</evidence>
<evidence type="ECO:0000313" key="7">
    <source>
        <dbReference type="Proteomes" id="UP000218327"/>
    </source>
</evidence>
<evidence type="ECO:0000256" key="5">
    <source>
        <dbReference type="SAM" id="Phobius"/>
    </source>
</evidence>
<gene>
    <name evidence="6" type="ORF">COA96_11230</name>
</gene>
<comment type="subcellular location">
    <subcellularLocation>
        <location evidence="1">Membrane</location>
    </subcellularLocation>
</comment>
<dbReference type="PANTHER" id="PTHR35814">
    <property type="match status" value="1"/>
</dbReference>
<evidence type="ECO:0000256" key="3">
    <source>
        <dbReference type="ARBA" id="ARBA00022989"/>
    </source>
</evidence>
<name>A0A2A5AXZ0_9GAMM</name>
<keyword evidence="2 5" id="KW-0812">Transmembrane</keyword>
<evidence type="ECO:0000313" key="6">
    <source>
        <dbReference type="EMBL" id="PCJ23716.1"/>
    </source>
</evidence>
<dbReference type="InterPro" id="IPR023352">
    <property type="entry name" value="MAPEG-like_dom_sf"/>
</dbReference>
<organism evidence="6 7">
    <name type="scientific">SAR86 cluster bacterium</name>
    <dbReference type="NCBI Taxonomy" id="2030880"/>
    <lineage>
        <taxon>Bacteria</taxon>
        <taxon>Pseudomonadati</taxon>
        <taxon>Pseudomonadota</taxon>
        <taxon>Gammaproteobacteria</taxon>
        <taxon>SAR86 cluster</taxon>
    </lineage>
</organism>
<feature type="transmembrane region" description="Helical" evidence="5">
    <location>
        <begin position="108"/>
        <end position="127"/>
    </location>
</feature>
<dbReference type="AlphaFoldDB" id="A0A2A5AXZ0"/>
<dbReference type="InterPro" id="IPR001129">
    <property type="entry name" value="Membr-assoc_MAPEG"/>
</dbReference>
<protein>
    <recommendedName>
        <fullName evidence="8">Glutathione S-transferase</fullName>
    </recommendedName>
</protein>
<proteinExistence type="predicted"/>
<dbReference type="Gene3D" id="1.20.120.550">
    <property type="entry name" value="Membrane associated eicosanoid/glutathione metabolism-like domain"/>
    <property type="match status" value="1"/>
</dbReference>
<dbReference type="Pfam" id="PF01124">
    <property type="entry name" value="MAPEG"/>
    <property type="match status" value="1"/>
</dbReference>
<evidence type="ECO:0000256" key="1">
    <source>
        <dbReference type="ARBA" id="ARBA00004370"/>
    </source>
</evidence>
<comment type="caution">
    <text evidence="6">The sequence shown here is derived from an EMBL/GenBank/DDBJ whole genome shotgun (WGS) entry which is preliminary data.</text>
</comment>
<evidence type="ECO:0000256" key="2">
    <source>
        <dbReference type="ARBA" id="ARBA00022692"/>
    </source>
</evidence>
<keyword evidence="4 5" id="KW-0472">Membrane</keyword>
<accession>A0A2A5AXZ0</accession>